<sequence length="158" mass="16989">MGKLDEAKHVLARMKAAEVASDVVFFNTLLAGFVADGRFEDAFELAWKMEQRGCPPTTATSPSLHAASGSPRCAPPRCPWPPGERGPASLFHTTTVATTATSPRLRIAFGSPCLAPAPPPGERVGWAQEKKGRRVEGLERGDDIWAPHISGSHNIFFV</sequence>
<evidence type="ECO:0000313" key="7">
    <source>
        <dbReference type="EMBL" id="CAE02146.2"/>
    </source>
</evidence>
<dbReference type="PANTHER" id="PTHR47447:SF17">
    <property type="entry name" value="OS12G0638900 PROTEIN"/>
    <property type="match status" value="1"/>
</dbReference>
<dbReference type="SMR" id="Q7FA02"/>
<dbReference type="Pfam" id="PF13041">
    <property type="entry name" value="PPR_2"/>
    <property type="match status" value="1"/>
</dbReference>
<dbReference type="InterPro" id="IPR011990">
    <property type="entry name" value="TPR-like_helical_dom_sf"/>
</dbReference>
<reference evidence="8" key="3">
    <citation type="journal article" date="2008" name="Nucleic Acids Res.">
        <title>The rice annotation project database (RAP-DB): 2008 update.</title>
        <authorList>
            <consortium name="The rice annotation project (RAP)"/>
        </authorList>
    </citation>
    <scope>GENOME REANNOTATION</scope>
    <source>
        <strain evidence="8">cv. Nipponbare</strain>
    </source>
</reference>
<dbReference type="NCBIfam" id="TIGR00756">
    <property type="entry name" value="PPR"/>
    <property type="match status" value="1"/>
</dbReference>
<accession>Q7FA02</accession>
<dbReference type="InterPro" id="IPR002885">
    <property type="entry name" value="PPR_rpt"/>
</dbReference>
<dbReference type="AlphaFoldDB" id="Q7FA02"/>
<protein>
    <submittedName>
        <fullName evidence="6">OSJNBa0019J05.3 protein</fullName>
    </submittedName>
    <submittedName>
        <fullName evidence="7">OSJNBa0071G03.14 protein</fullName>
    </submittedName>
</protein>
<gene>
    <name evidence="6" type="ORF">OSJNBa0019J05.3</name>
    <name evidence="7" type="ORF">OSJNBa0071G03.14</name>
</gene>
<feature type="region of interest" description="Disordered" evidence="5">
    <location>
        <begin position="54"/>
        <end position="74"/>
    </location>
</feature>
<keyword evidence="3" id="KW-0809">Transit peptide</keyword>
<organism evidence="7 8">
    <name type="scientific">Oryza sativa subsp. japonica</name>
    <name type="common">Rice</name>
    <dbReference type="NCBI Taxonomy" id="39947"/>
    <lineage>
        <taxon>Eukaryota</taxon>
        <taxon>Viridiplantae</taxon>
        <taxon>Streptophyta</taxon>
        <taxon>Embryophyta</taxon>
        <taxon>Tracheophyta</taxon>
        <taxon>Spermatophyta</taxon>
        <taxon>Magnoliopsida</taxon>
        <taxon>Liliopsida</taxon>
        <taxon>Poales</taxon>
        <taxon>Poaceae</taxon>
        <taxon>BOP clade</taxon>
        <taxon>Oryzoideae</taxon>
        <taxon>Oryzeae</taxon>
        <taxon>Oryzinae</taxon>
        <taxon>Oryza</taxon>
        <taxon>Oryza sativa</taxon>
    </lineage>
</organism>
<dbReference type="PROSITE" id="PS51375">
    <property type="entry name" value="PPR"/>
    <property type="match status" value="1"/>
</dbReference>
<evidence type="ECO:0000313" key="8">
    <source>
        <dbReference type="Proteomes" id="UP000000763"/>
    </source>
</evidence>
<keyword evidence="2" id="KW-0677">Repeat</keyword>
<evidence type="ECO:0000256" key="2">
    <source>
        <dbReference type="ARBA" id="ARBA00022737"/>
    </source>
</evidence>
<dbReference type="EMBL" id="AL662955">
    <property type="protein sequence ID" value="CAD40205.2"/>
    <property type="molecule type" value="Genomic_DNA"/>
</dbReference>
<dbReference type="Gene3D" id="1.25.40.10">
    <property type="entry name" value="Tetratricopeptide repeat domain"/>
    <property type="match status" value="1"/>
</dbReference>
<reference evidence="8" key="2">
    <citation type="journal article" date="2005" name="Nature">
        <title>The map-based sequence of the rice genome.</title>
        <authorList>
            <consortium name="International rice genome sequencing project (IRGSP)"/>
            <person name="Matsumoto T."/>
            <person name="Wu J."/>
            <person name="Kanamori H."/>
            <person name="Katayose Y."/>
            <person name="Fujisawa M."/>
            <person name="Namiki N."/>
            <person name="Mizuno H."/>
            <person name="Yamamoto K."/>
            <person name="Antonio B.A."/>
            <person name="Baba T."/>
            <person name="Sakata K."/>
            <person name="Nagamura Y."/>
            <person name="Aoki H."/>
            <person name="Arikawa K."/>
            <person name="Arita K."/>
            <person name="Bito T."/>
            <person name="Chiden Y."/>
            <person name="Fujitsuka N."/>
            <person name="Fukunaka R."/>
            <person name="Hamada M."/>
            <person name="Harada C."/>
            <person name="Hayashi A."/>
            <person name="Hijishita S."/>
            <person name="Honda M."/>
            <person name="Hosokawa S."/>
            <person name="Ichikawa Y."/>
            <person name="Idonuma A."/>
            <person name="Iijima M."/>
            <person name="Ikeda M."/>
            <person name="Ikeno M."/>
            <person name="Ito K."/>
            <person name="Ito S."/>
            <person name="Ito T."/>
            <person name="Ito Y."/>
            <person name="Ito Y."/>
            <person name="Iwabuchi A."/>
            <person name="Kamiya K."/>
            <person name="Karasawa W."/>
            <person name="Kurita K."/>
            <person name="Katagiri S."/>
            <person name="Kikuta A."/>
            <person name="Kobayashi H."/>
            <person name="Kobayashi N."/>
            <person name="Machita K."/>
            <person name="Maehara T."/>
            <person name="Masukawa M."/>
            <person name="Mizubayashi T."/>
            <person name="Mukai Y."/>
            <person name="Nagasaki H."/>
            <person name="Nagata Y."/>
            <person name="Naito S."/>
            <person name="Nakashima M."/>
            <person name="Nakama Y."/>
            <person name="Nakamichi Y."/>
            <person name="Nakamura M."/>
            <person name="Meguro A."/>
            <person name="Negishi M."/>
            <person name="Ohta I."/>
            <person name="Ohta T."/>
            <person name="Okamoto M."/>
            <person name="Ono N."/>
            <person name="Saji S."/>
            <person name="Sakaguchi M."/>
            <person name="Sakai K."/>
            <person name="Shibata M."/>
            <person name="Shimokawa T."/>
            <person name="Song J."/>
            <person name="Takazaki Y."/>
            <person name="Terasawa K."/>
            <person name="Tsugane M."/>
            <person name="Tsuji K."/>
            <person name="Ueda S."/>
            <person name="Waki K."/>
            <person name="Yamagata H."/>
            <person name="Yamamoto M."/>
            <person name="Yamamoto S."/>
            <person name="Yamane H."/>
            <person name="Yoshiki S."/>
            <person name="Yoshihara R."/>
            <person name="Yukawa K."/>
            <person name="Zhong H."/>
            <person name="Yano M."/>
            <person name="Yuan Q."/>
            <person name="Ouyang S."/>
            <person name="Liu J."/>
            <person name="Jones K.M."/>
            <person name="Gansberger K."/>
            <person name="Moffat K."/>
            <person name="Hill J."/>
            <person name="Bera J."/>
            <person name="Fadrosh D."/>
            <person name="Jin S."/>
            <person name="Johri S."/>
            <person name="Kim M."/>
            <person name="Overton L."/>
            <person name="Reardon M."/>
            <person name="Tsitrin T."/>
            <person name="Vuong H."/>
            <person name="Weaver B."/>
            <person name="Ciecko A."/>
            <person name="Tallon L."/>
            <person name="Jackson J."/>
            <person name="Pai G."/>
            <person name="Aken S.V."/>
            <person name="Utterback T."/>
            <person name="Reidmuller S."/>
            <person name="Feldblyum T."/>
            <person name="Hsiao J."/>
            <person name="Zismann V."/>
            <person name="Iobst S."/>
            <person name="de Vazeille A.R."/>
            <person name="Buell C.R."/>
            <person name="Ying K."/>
            <person name="Li Y."/>
            <person name="Lu T."/>
            <person name="Huang Y."/>
            <person name="Zhao Q."/>
            <person name="Feng Q."/>
            <person name="Zhang L."/>
            <person name="Zhu J."/>
            <person name="Weng Q."/>
            <person name="Mu J."/>
            <person name="Lu Y."/>
            <person name="Fan D."/>
            <person name="Liu Y."/>
            <person name="Guan J."/>
            <person name="Zhang Y."/>
            <person name="Yu S."/>
            <person name="Liu X."/>
            <person name="Zhang Y."/>
            <person name="Hong G."/>
            <person name="Han B."/>
            <person name="Choisne N."/>
            <person name="Demange N."/>
            <person name="Orjeda G."/>
            <person name="Samain S."/>
            <person name="Cattolico L."/>
            <person name="Pelletier E."/>
            <person name="Couloux A."/>
            <person name="Segurens B."/>
            <person name="Wincker P."/>
            <person name="D'Hont A."/>
            <person name="Scarpelli C."/>
            <person name="Weissenbach J."/>
            <person name="Salanoubat M."/>
            <person name="Quetier F."/>
            <person name="Yu Y."/>
            <person name="Kim H.R."/>
            <person name="Rambo T."/>
            <person name="Currie J."/>
            <person name="Collura K."/>
            <person name="Luo M."/>
            <person name="Yang T."/>
            <person name="Ammiraju J.S.S."/>
            <person name="Engler F."/>
            <person name="Soderlund C."/>
            <person name="Wing R.A."/>
            <person name="Palmer L.E."/>
            <person name="de la Bastide M."/>
            <person name="Spiegel L."/>
            <person name="Nascimento L."/>
            <person name="Zutavern T."/>
            <person name="O'Shaughnessy A."/>
            <person name="Dike S."/>
            <person name="Dedhia N."/>
            <person name="Preston R."/>
            <person name="Balija V."/>
            <person name="McCombie W.R."/>
            <person name="Chow T."/>
            <person name="Chen H."/>
            <person name="Chung M."/>
            <person name="Chen C."/>
            <person name="Shaw J."/>
            <person name="Wu H."/>
            <person name="Hsiao K."/>
            <person name="Chao Y."/>
            <person name="Chu M."/>
            <person name="Cheng C."/>
            <person name="Hour A."/>
            <person name="Lee P."/>
            <person name="Lin S."/>
            <person name="Lin Y."/>
            <person name="Liou J."/>
            <person name="Liu S."/>
            <person name="Hsing Y."/>
            <person name="Raghuvanshi S."/>
            <person name="Mohanty A."/>
            <person name="Bharti A.K."/>
            <person name="Gaur A."/>
            <person name="Gupta V."/>
            <person name="Kumar D."/>
            <person name="Ravi V."/>
            <person name="Vij S."/>
            <person name="Kapur A."/>
            <person name="Khurana P."/>
            <person name="Khurana P."/>
            <person name="Khurana J.P."/>
            <person name="Tyagi A.K."/>
            <person name="Gaikwad K."/>
            <person name="Singh A."/>
            <person name="Dalal V."/>
            <person name="Srivastava S."/>
            <person name="Dixit A."/>
            <person name="Pal A.K."/>
            <person name="Ghazi I.A."/>
            <person name="Yadav M."/>
            <person name="Pandit A."/>
            <person name="Bhargava A."/>
            <person name="Sureshbabu K."/>
            <person name="Batra K."/>
            <person name="Sharma T.R."/>
            <person name="Mohapatra T."/>
            <person name="Singh N.K."/>
            <person name="Messing J."/>
            <person name="Nelson A.B."/>
            <person name="Fuks G."/>
            <person name="Kavchok S."/>
            <person name="Keizer G."/>
            <person name="Linton E."/>
            <person name="Llaca V."/>
            <person name="Song R."/>
            <person name="Tanyolac B."/>
            <person name="Young S."/>
            <person name="Ho-Il K."/>
            <person name="Hahn J.H."/>
            <person name="Sangsakoo G."/>
            <person name="Vanavichit A."/>
            <person name="de Mattos Luiz.A.T."/>
            <person name="Zimmer P.D."/>
            <person name="Malone G."/>
            <person name="Dellagostin O."/>
            <person name="de Oliveira A.C."/>
            <person name="Bevan M."/>
            <person name="Bancroft I."/>
            <person name="Minx P."/>
            <person name="Cordum H."/>
            <person name="Wilson R."/>
            <person name="Cheng Z."/>
            <person name="Jin W."/>
            <person name="Jiang J."/>
            <person name="Leong S.A."/>
            <person name="Iwama H."/>
            <person name="Gojobori T."/>
            <person name="Itoh T."/>
            <person name="Niimura Y."/>
            <person name="Fujii Y."/>
            <person name="Habara T."/>
            <person name="Sakai H."/>
            <person name="Sato Y."/>
            <person name="Wilson G."/>
            <person name="Kumar K."/>
            <person name="McCouch S."/>
            <person name="Juretic N."/>
            <person name="Hoen D."/>
            <person name="Wright S."/>
            <person name="Bruskiewich R."/>
            <person name="Bureau T."/>
            <person name="Miyao A."/>
            <person name="Hirochika H."/>
            <person name="Nishikawa T."/>
            <person name="Kadowaki K."/>
            <person name="Sugiura M."/>
            <person name="Burr B."/>
            <person name="Sasaki T."/>
        </authorList>
    </citation>
    <scope>NUCLEOTIDE SEQUENCE [LARGE SCALE GENOMIC DNA]</scope>
    <source>
        <strain evidence="8">cv. Nipponbare</strain>
    </source>
</reference>
<feature type="repeat" description="PPR" evidence="4">
    <location>
        <begin position="22"/>
        <end position="56"/>
    </location>
</feature>
<dbReference type="EMBL" id="AL662975">
    <property type="protein sequence ID" value="CAE02146.2"/>
    <property type="molecule type" value="Genomic_DNA"/>
</dbReference>
<reference evidence="7" key="1">
    <citation type="journal article" date="2002" name="Nature">
        <title>Sequence and analysis of rice chromosome 4.</title>
        <authorList>
            <person name="Feng Q."/>
            <person name="Zhang Y."/>
            <person name="Hao P."/>
            <person name="Wang S."/>
            <person name="Fu G."/>
            <person name="Huang Y."/>
            <person name="Li Y."/>
            <person name="Zhu J."/>
            <person name="Liu Y."/>
            <person name="Hu X."/>
            <person name="Jia P."/>
            <person name="Zhang Y."/>
            <person name="Zhao Q."/>
            <person name="Ying K."/>
            <person name="Yu S."/>
            <person name="Tang Y."/>
            <person name="Weng Q."/>
            <person name="Zhang L."/>
            <person name="Lu Y."/>
            <person name="Mu J."/>
            <person name="Lu Y."/>
            <person name="Zhang L.S."/>
            <person name="Yu Z."/>
            <person name="Fan D."/>
            <person name="Liu X."/>
            <person name="Lu T."/>
            <person name="Li C."/>
            <person name="Wu Y."/>
            <person name="Sun T."/>
            <person name="Lei H."/>
            <person name="Li T."/>
            <person name="Hu H."/>
            <person name="Guan J."/>
            <person name="Wu M."/>
            <person name="Zhang R."/>
            <person name="Zhou B."/>
            <person name="Chen Z."/>
            <person name="Chen L."/>
            <person name="Jin Z."/>
            <person name="Wang R."/>
            <person name="Yin H."/>
            <person name="Cai Z."/>
            <person name="Ren S."/>
            <person name="Lv G."/>
            <person name="Gu W."/>
            <person name="Zhu G."/>
            <person name="Tu Y."/>
            <person name="Jia J."/>
            <person name="Zhang Y."/>
            <person name="Chen J."/>
            <person name="Kang H."/>
            <person name="Chen X."/>
            <person name="Shao C."/>
            <person name="Sun Y."/>
            <person name="Hu Q."/>
            <person name="Zhang X."/>
            <person name="Zhang W."/>
            <person name="Wang L."/>
            <person name="Ding C."/>
            <person name="Sheng H."/>
            <person name="Gu J."/>
            <person name="Chen S."/>
            <person name="Ni L."/>
            <person name="Zhu F."/>
            <person name="Chen W."/>
            <person name="Lan L."/>
            <person name="Lai Y."/>
            <person name="Cheng Z."/>
            <person name="Gu M."/>
            <person name="Jiang J."/>
            <person name="Li J."/>
            <person name="Hong G."/>
            <person name="Xue Y."/>
            <person name="Han B."/>
        </authorList>
    </citation>
    <scope>NUCLEOTIDE SEQUENCE</scope>
</reference>
<evidence type="ECO:0000256" key="3">
    <source>
        <dbReference type="ARBA" id="ARBA00022946"/>
    </source>
</evidence>
<evidence type="ECO:0000256" key="5">
    <source>
        <dbReference type="SAM" id="MobiDB-lite"/>
    </source>
</evidence>
<name>Q7FA02_ORYSJ</name>
<dbReference type="Proteomes" id="UP000000763">
    <property type="component" value="Chromosome 4"/>
</dbReference>
<dbReference type="PANTHER" id="PTHR47447">
    <property type="entry name" value="OS03G0856100 PROTEIN"/>
    <property type="match status" value="1"/>
</dbReference>
<comment type="similarity">
    <text evidence="1">Belongs to the PPR family. P subfamily.</text>
</comment>
<proteinExistence type="inferred from homology"/>
<evidence type="ECO:0000256" key="4">
    <source>
        <dbReference type="PROSITE-ProRule" id="PRU00708"/>
    </source>
</evidence>
<evidence type="ECO:0000313" key="6">
    <source>
        <dbReference type="EMBL" id="CAD40205.2"/>
    </source>
</evidence>
<evidence type="ECO:0000256" key="1">
    <source>
        <dbReference type="ARBA" id="ARBA00007626"/>
    </source>
</evidence>